<dbReference type="Proteomes" id="UP000811246">
    <property type="component" value="Chromosome 4"/>
</dbReference>
<dbReference type="AlphaFoldDB" id="A0A922F5H7"/>
<gene>
    <name evidence="1" type="ORF">I3842_04G008200</name>
</gene>
<protein>
    <submittedName>
        <fullName evidence="1">Uncharacterized protein</fullName>
    </submittedName>
</protein>
<evidence type="ECO:0000313" key="1">
    <source>
        <dbReference type="EMBL" id="KAG6715709.1"/>
    </source>
</evidence>
<dbReference type="EMBL" id="CM031828">
    <property type="protein sequence ID" value="KAG6715709.1"/>
    <property type="molecule type" value="Genomic_DNA"/>
</dbReference>
<name>A0A922F5H7_CARIL</name>
<sequence>MIECETRLPLISVRSITIYSSFYAANPENDGKRLQDIFLIMGFAIREHPLCRRVLLKKKLTVQWRPRKSFACL</sequence>
<proteinExistence type="predicted"/>
<reference evidence="1" key="1">
    <citation type="submission" date="2021-01" db="EMBL/GenBank/DDBJ databases">
        <authorList>
            <person name="Lovell J.T."/>
            <person name="Bentley N."/>
            <person name="Bhattarai G."/>
            <person name="Jenkins J.W."/>
            <person name="Sreedasyam A."/>
            <person name="Alarcon Y."/>
            <person name="Bock C."/>
            <person name="Boston L."/>
            <person name="Carlson J."/>
            <person name="Cervantes K."/>
            <person name="Clermont K."/>
            <person name="Krom N."/>
            <person name="Kubenka K."/>
            <person name="Mamidi S."/>
            <person name="Mattison C."/>
            <person name="Monteros M."/>
            <person name="Pisani C."/>
            <person name="Plott C."/>
            <person name="Rajasekar S."/>
            <person name="Rhein H.S."/>
            <person name="Rohla C."/>
            <person name="Song M."/>
            <person name="Hilaire R.S."/>
            <person name="Shu S."/>
            <person name="Wells L."/>
            <person name="Wang X."/>
            <person name="Webber J."/>
            <person name="Heerema R.J."/>
            <person name="Klein P."/>
            <person name="Conner P."/>
            <person name="Grauke L."/>
            <person name="Grimwood J."/>
            <person name="Schmutz J."/>
            <person name="Randall J.J."/>
        </authorList>
    </citation>
    <scope>NUCLEOTIDE SEQUENCE</scope>
    <source>
        <tissue evidence="1">Leaf</tissue>
    </source>
</reference>
<comment type="caution">
    <text evidence="1">The sequence shown here is derived from an EMBL/GenBank/DDBJ whole genome shotgun (WGS) entry which is preliminary data.</text>
</comment>
<evidence type="ECO:0000313" key="2">
    <source>
        <dbReference type="Proteomes" id="UP000811246"/>
    </source>
</evidence>
<accession>A0A922F5H7</accession>
<organism evidence="1 2">
    <name type="scientific">Carya illinoinensis</name>
    <name type="common">Pecan</name>
    <dbReference type="NCBI Taxonomy" id="32201"/>
    <lineage>
        <taxon>Eukaryota</taxon>
        <taxon>Viridiplantae</taxon>
        <taxon>Streptophyta</taxon>
        <taxon>Embryophyta</taxon>
        <taxon>Tracheophyta</taxon>
        <taxon>Spermatophyta</taxon>
        <taxon>Magnoliopsida</taxon>
        <taxon>eudicotyledons</taxon>
        <taxon>Gunneridae</taxon>
        <taxon>Pentapetalae</taxon>
        <taxon>rosids</taxon>
        <taxon>fabids</taxon>
        <taxon>Fagales</taxon>
        <taxon>Juglandaceae</taxon>
        <taxon>Carya</taxon>
    </lineage>
</organism>
<dbReference type="OrthoDB" id="300289at2759"/>